<keyword evidence="9" id="KW-0862">Zinc</keyword>
<feature type="compositionally biased region" description="Low complexity" evidence="12">
    <location>
        <begin position="265"/>
        <end position="278"/>
    </location>
</feature>
<evidence type="ECO:0000313" key="15">
    <source>
        <dbReference type="Proteomes" id="UP001202328"/>
    </source>
</evidence>
<dbReference type="PROSITE" id="PS50089">
    <property type="entry name" value="ZF_RING_2"/>
    <property type="match status" value="1"/>
</dbReference>
<keyword evidence="8" id="KW-0833">Ubl conjugation pathway</keyword>
<dbReference type="AlphaFoldDB" id="A0AAD4XMD7"/>
<dbReference type="GO" id="GO:0008270">
    <property type="term" value="F:zinc ion binding"/>
    <property type="evidence" value="ECO:0007669"/>
    <property type="project" value="UniProtKB-KW"/>
</dbReference>
<dbReference type="Pfam" id="PF00097">
    <property type="entry name" value="zf-C3HC4"/>
    <property type="match status" value="1"/>
</dbReference>
<dbReference type="Gene3D" id="3.30.40.10">
    <property type="entry name" value="Zinc/RING finger domain, C3HC4 (zinc finger)"/>
    <property type="match status" value="1"/>
</dbReference>
<dbReference type="Proteomes" id="UP001202328">
    <property type="component" value="Unassembled WGS sequence"/>
</dbReference>
<name>A0AAD4XMD7_9MAGN</name>
<comment type="catalytic activity">
    <reaction evidence="1">
        <text>S-ubiquitinyl-[E2 ubiquitin-conjugating enzyme]-L-cysteine + [acceptor protein]-L-lysine = [E2 ubiquitin-conjugating enzyme]-L-cysteine + N(6)-ubiquitinyl-[acceptor protein]-L-lysine.</text>
        <dbReference type="EC" id="2.3.2.27"/>
    </reaction>
</comment>
<evidence type="ECO:0000256" key="6">
    <source>
        <dbReference type="ARBA" id="ARBA00022763"/>
    </source>
</evidence>
<keyword evidence="7 11" id="KW-0863">Zinc-finger</keyword>
<comment type="caution">
    <text evidence="14">The sequence shown here is derived from an EMBL/GenBank/DDBJ whole genome shotgun (WGS) entry which is preliminary data.</text>
</comment>
<evidence type="ECO:0000256" key="10">
    <source>
        <dbReference type="ARBA" id="ARBA00023242"/>
    </source>
</evidence>
<feature type="region of interest" description="Disordered" evidence="12">
    <location>
        <begin position="256"/>
        <end position="317"/>
    </location>
</feature>
<dbReference type="InterPro" id="IPR001841">
    <property type="entry name" value="Znf_RING"/>
</dbReference>
<evidence type="ECO:0000259" key="13">
    <source>
        <dbReference type="PROSITE" id="PS50089"/>
    </source>
</evidence>
<dbReference type="GO" id="GO:0005634">
    <property type="term" value="C:nucleus"/>
    <property type="evidence" value="ECO:0007669"/>
    <property type="project" value="UniProtKB-SubCell"/>
</dbReference>
<dbReference type="GO" id="GO:0031491">
    <property type="term" value="F:nucleosome binding"/>
    <property type="evidence" value="ECO:0007669"/>
    <property type="project" value="TreeGrafter"/>
</dbReference>
<evidence type="ECO:0000256" key="3">
    <source>
        <dbReference type="ARBA" id="ARBA00012483"/>
    </source>
</evidence>
<evidence type="ECO:0000256" key="5">
    <source>
        <dbReference type="ARBA" id="ARBA00022723"/>
    </source>
</evidence>
<dbReference type="EC" id="2.3.2.27" evidence="3"/>
<accession>A0AAD4XMD7</accession>
<dbReference type="SUPFAM" id="SSF57850">
    <property type="entry name" value="RING/U-box"/>
    <property type="match status" value="1"/>
</dbReference>
<dbReference type="EMBL" id="JAJJMB010008071">
    <property type="protein sequence ID" value="KAI3926097.1"/>
    <property type="molecule type" value="Genomic_DNA"/>
</dbReference>
<evidence type="ECO:0000313" key="14">
    <source>
        <dbReference type="EMBL" id="KAI3926097.1"/>
    </source>
</evidence>
<evidence type="ECO:0000256" key="7">
    <source>
        <dbReference type="ARBA" id="ARBA00022771"/>
    </source>
</evidence>
<evidence type="ECO:0000256" key="12">
    <source>
        <dbReference type="SAM" id="MobiDB-lite"/>
    </source>
</evidence>
<keyword evidence="15" id="KW-1185">Reference proteome</keyword>
<dbReference type="InterPro" id="IPR013083">
    <property type="entry name" value="Znf_RING/FYVE/PHD"/>
</dbReference>
<keyword evidence="6" id="KW-0227">DNA damage</keyword>
<feature type="compositionally biased region" description="Basic and acidic residues" evidence="12">
    <location>
        <begin position="102"/>
        <end position="128"/>
    </location>
</feature>
<organism evidence="14 15">
    <name type="scientific">Papaver atlanticum</name>
    <dbReference type="NCBI Taxonomy" id="357466"/>
    <lineage>
        <taxon>Eukaryota</taxon>
        <taxon>Viridiplantae</taxon>
        <taxon>Streptophyta</taxon>
        <taxon>Embryophyta</taxon>
        <taxon>Tracheophyta</taxon>
        <taxon>Spermatophyta</taxon>
        <taxon>Magnoliopsida</taxon>
        <taxon>Ranunculales</taxon>
        <taxon>Papaveraceae</taxon>
        <taxon>Papaveroideae</taxon>
        <taxon>Papaver</taxon>
    </lineage>
</organism>
<dbReference type="GO" id="GO:0061630">
    <property type="term" value="F:ubiquitin protein ligase activity"/>
    <property type="evidence" value="ECO:0007669"/>
    <property type="project" value="UniProtKB-EC"/>
</dbReference>
<evidence type="ECO:0000256" key="2">
    <source>
        <dbReference type="ARBA" id="ARBA00004123"/>
    </source>
</evidence>
<dbReference type="PANTHER" id="PTHR23328:SF0">
    <property type="entry name" value="RING-TYPE DOMAIN-CONTAINING PROTEIN"/>
    <property type="match status" value="1"/>
</dbReference>
<reference evidence="14" key="1">
    <citation type="submission" date="2022-04" db="EMBL/GenBank/DDBJ databases">
        <title>A functionally conserved STORR gene fusion in Papaver species that diverged 16.8 million years ago.</title>
        <authorList>
            <person name="Catania T."/>
        </authorList>
    </citation>
    <scope>NUCLEOTIDE SEQUENCE</scope>
    <source>
        <strain evidence="14">S-188037</strain>
    </source>
</reference>
<evidence type="ECO:0000256" key="4">
    <source>
        <dbReference type="ARBA" id="ARBA00022679"/>
    </source>
</evidence>
<dbReference type="InterPro" id="IPR017907">
    <property type="entry name" value="Znf_RING_CS"/>
</dbReference>
<dbReference type="InterPro" id="IPR051657">
    <property type="entry name" value="RNF168/RNF169_E3_ubiq-ligase"/>
</dbReference>
<dbReference type="GO" id="GO:0006302">
    <property type="term" value="P:double-strand break repair"/>
    <property type="evidence" value="ECO:0007669"/>
    <property type="project" value="TreeGrafter"/>
</dbReference>
<dbReference type="SMART" id="SM00184">
    <property type="entry name" value="RING"/>
    <property type="match status" value="1"/>
</dbReference>
<dbReference type="PROSITE" id="PS00518">
    <property type="entry name" value="ZF_RING_1"/>
    <property type="match status" value="1"/>
</dbReference>
<feature type="region of interest" description="Disordered" evidence="12">
    <location>
        <begin position="47"/>
        <end position="89"/>
    </location>
</feature>
<feature type="compositionally biased region" description="Low complexity" evidence="12">
    <location>
        <begin position="286"/>
        <end position="302"/>
    </location>
</feature>
<evidence type="ECO:0000256" key="1">
    <source>
        <dbReference type="ARBA" id="ARBA00000900"/>
    </source>
</evidence>
<evidence type="ECO:0000256" key="9">
    <source>
        <dbReference type="ARBA" id="ARBA00022833"/>
    </source>
</evidence>
<feature type="domain" description="RING-type" evidence="13">
    <location>
        <begin position="180"/>
        <end position="219"/>
    </location>
</feature>
<keyword evidence="10" id="KW-0539">Nucleus</keyword>
<sequence>MATEEFQSPQNHKNVVHRDIIISPGFRSVAAMAGWDEEALLAAAVVEDTPEKESSKSQKRTKSPQTYSIRQRRAQRYSPVTNPPLLLNLDDDDVEARVTRHDGHVAGKEPQIESLKKKRKQAEPKSDEMPPANLPCMDKLREPQTESLEEKRKQENKPKSDEMPPANLPCMDKLREELSCAICLEICFEPSTTPCGHSFCKKCLKSAADKCGKKCPKCRQLIGNGRSCIVNTSLWNTIQLLFPLEVEARKAVAAKNSREQVKDQSTSISTSRSGRTNSMVMMTNPSNIRVSSSSRNQSGRSNFTRNSVRLSSSARIARARPSQAEDAALALRLQREEFMVAFRAAEEASTATANLRAMASRAVDIRLRRRLT</sequence>
<keyword evidence="5" id="KW-0479">Metal-binding</keyword>
<proteinExistence type="predicted"/>
<comment type="subcellular location">
    <subcellularLocation>
        <location evidence="2">Nucleus</location>
    </subcellularLocation>
</comment>
<evidence type="ECO:0000256" key="8">
    <source>
        <dbReference type="ARBA" id="ARBA00022786"/>
    </source>
</evidence>
<protein>
    <recommendedName>
        <fullName evidence="3">RING-type E3 ubiquitin transferase</fullName>
        <ecNumber evidence="3">2.3.2.27</ecNumber>
    </recommendedName>
</protein>
<keyword evidence="4" id="KW-0808">Transferase</keyword>
<dbReference type="GO" id="GO:0035861">
    <property type="term" value="C:site of double-strand break"/>
    <property type="evidence" value="ECO:0007669"/>
    <property type="project" value="TreeGrafter"/>
</dbReference>
<dbReference type="InterPro" id="IPR018957">
    <property type="entry name" value="Znf_C3HC4_RING-type"/>
</dbReference>
<feature type="compositionally biased region" description="Basic and acidic residues" evidence="12">
    <location>
        <begin position="138"/>
        <end position="162"/>
    </location>
</feature>
<evidence type="ECO:0000256" key="11">
    <source>
        <dbReference type="PROSITE-ProRule" id="PRU00175"/>
    </source>
</evidence>
<feature type="region of interest" description="Disordered" evidence="12">
    <location>
        <begin position="102"/>
        <end position="166"/>
    </location>
</feature>
<dbReference type="PANTHER" id="PTHR23328">
    <property type="entry name" value="RING-TYPE DOMAIN-CONTAINING PROTEIN"/>
    <property type="match status" value="1"/>
</dbReference>
<gene>
    <name evidence="14" type="ORF">MKW98_028233</name>
</gene>